<evidence type="ECO:0000256" key="4">
    <source>
        <dbReference type="ARBA" id="ARBA00022989"/>
    </source>
</evidence>
<dbReference type="Gene3D" id="2.60.40.10">
    <property type="entry name" value="Immunoglobulins"/>
    <property type="match status" value="1"/>
</dbReference>
<protein>
    <recommendedName>
        <fullName evidence="8">MSP domain-containing protein</fullName>
    </recommendedName>
</protein>
<evidence type="ECO:0000259" key="8">
    <source>
        <dbReference type="PROSITE" id="PS50202"/>
    </source>
</evidence>
<dbReference type="SUPFAM" id="SSF49354">
    <property type="entry name" value="PapD-like"/>
    <property type="match status" value="1"/>
</dbReference>
<proteinExistence type="inferred from homology"/>
<dbReference type="InterPro" id="IPR016763">
    <property type="entry name" value="VAP"/>
</dbReference>
<dbReference type="Pfam" id="PF00635">
    <property type="entry name" value="Motile_Sperm"/>
    <property type="match status" value="1"/>
</dbReference>
<name>A0A7S2TL49_9EUKA</name>
<dbReference type="GO" id="GO:0090158">
    <property type="term" value="P:endoplasmic reticulum membrane organization"/>
    <property type="evidence" value="ECO:0007669"/>
    <property type="project" value="TreeGrafter"/>
</dbReference>
<dbReference type="InterPro" id="IPR013783">
    <property type="entry name" value="Ig-like_fold"/>
</dbReference>
<evidence type="ECO:0000256" key="6">
    <source>
        <dbReference type="SAM" id="MobiDB-lite"/>
    </source>
</evidence>
<evidence type="ECO:0000256" key="5">
    <source>
        <dbReference type="ARBA" id="ARBA00023136"/>
    </source>
</evidence>
<dbReference type="GO" id="GO:0005886">
    <property type="term" value="C:plasma membrane"/>
    <property type="evidence" value="ECO:0007669"/>
    <property type="project" value="TreeGrafter"/>
</dbReference>
<feature type="region of interest" description="Disordered" evidence="6">
    <location>
        <begin position="242"/>
        <end position="265"/>
    </location>
</feature>
<dbReference type="AlphaFoldDB" id="A0A7S2TL49"/>
<sequence length="292" mass="33232">MESHVRVEPSSLRIELMLNKRCQKTLQIHNVSQKLLAYKVKTTSTERYCVGNNHGIIKPGGVGEVKILVEAMTSLPETDAKDKFLVMHMPVDQPPADLAQLWKEMERKNKERKGYYYHSQKIRCRLSLPVSHKNPMQDENLKLAENFSTNTNPPAYEQGKGKGYEEIATRDTATRQDARMIENELQQKRDDYEELMTYTVKLSNENHELKKKLAQLQSGDGSRDKTIAEQQAKIEMLEKEMDALRRSAKSSESHSGSGTGQATATPHGSISMQYWQFALLVVGIAIVVRYAY</sequence>
<evidence type="ECO:0000256" key="7">
    <source>
        <dbReference type="SAM" id="Phobius"/>
    </source>
</evidence>
<keyword evidence="4 7" id="KW-1133">Transmembrane helix</keyword>
<comment type="similarity">
    <text evidence="2">Belongs to the VAMP-associated protein (VAP) (TC 9.B.17) family.</text>
</comment>
<gene>
    <name evidence="9" type="ORF">LSP00402_LOCUS6400</name>
</gene>
<dbReference type="GO" id="GO:0061817">
    <property type="term" value="P:endoplasmic reticulum-plasma membrane tethering"/>
    <property type="evidence" value="ECO:0007669"/>
    <property type="project" value="TreeGrafter"/>
</dbReference>
<accession>A0A7S2TL49</accession>
<evidence type="ECO:0000256" key="1">
    <source>
        <dbReference type="ARBA" id="ARBA00004211"/>
    </source>
</evidence>
<keyword evidence="3 7" id="KW-0812">Transmembrane</keyword>
<dbReference type="PROSITE" id="PS50202">
    <property type="entry name" value="MSP"/>
    <property type="match status" value="1"/>
</dbReference>
<dbReference type="InterPro" id="IPR008962">
    <property type="entry name" value="PapD-like_sf"/>
</dbReference>
<reference evidence="9" key="1">
    <citation type="submission" date="2021-01" db="EMBL/GenBank/DDBJ databases">
        <authorList>
            <person name="Corre E."/>
            <person name="Pelletier E."/>
            <person name="Niang G."/>
            <person name="Scheremetjew M."/>
            <person name="Finn R."/>
            <person name="Kale V."/>
            <person name="Holt S."/>
            <person name="Cochrane G."/>
            <person name="Meng A."/>
            <person name="Brown T."/>
            <person name="Cohen L."/>
        </authorList>
    </citation>
    <scope>NUCLEOTIDE SEQUENCE</scope>
    <source>
        <strain evidence="9">CCMP622</strain>
    </source>
</reference>
<evidence type="ECO:0000256" key="2">
    <source>
        <dbReference type="ARBA" id="ARBA00008932"/>
    </source>
</evidence>
<organism evidence="9">
    <name type="scientific">Lotharella oceanica</name>
    <dbReference type="NCBI Taxonomy" id="641309"/>
    <lineage>
        <taxon>Eukaryota</taxon>
        <taxon>Sar</taxon>
        <taxon>Rhizaria</taxon>
        <taxon>Cercozoa</taxon>
        <taxon>Chlorarachniophyceae</taxon>
        <taxon>Lotharella</taxon>
    </lineage>
</organism>
<keyword evidence="5 7" id="KW-0472">Membrane</keyword>
<dbReference type="PANTHER" id="PTHR10809:SF6">
    <property type="entry name" value="AT11025P-RELATED"/>
    <property type="match status" value="1"/>
</dbReference>
<comment type="subcellular location">
    <subcellularLocation>
        <location evidence="1">Membrane</location>
        <topology evidence="1">Single-pass type IV membrane protein</topology>
    </subcellularLocation>
</comment>
<feature type="compositionally biased region" description="Basic and acidic residues" evidence="6">
    <location>
        <begin position="242"/>
        <end position="252"/>
    </location>
</feature>
<evidence type="ECO:0000256" key="3">
    <source>
        <dbReference type="ARBA" id="ARBA00022692"/>
    </source>
</evidence>
<feature type="domain" description="MSP" evidence="8">
    <location>
        <begin position="4"/>
        <end position="120"/>
    </location>
</feature>
<dbReference type="PANTHER" id="PTHR10809">
    <property type="entry name" value="VESICLE-ASSOCIATED MEMBRANE PROTEIN-ASSOCIATED PROTEIN"/>
    <property type="match status" value="1"/>
</dbReference>
<dbReference type="InterPro" id="IPR000535">
    <property type="entry name" value="MSP_dom"/>
</dbReference>
<evidence type="ECO:0000313" key="9">
    <source>
        <dbReference type="EMBL" id="CAD9756862.1"/>
    </source>
</evidence>
<dbReference type="GO" id="GO:0005789">
    <property type="term" value="C:endoplasmic reticulum membrane"/>
    <property type="evidence" value="ECO:0007669"/>
    <property type="project" value="InterPro"/>
</dbReference>
<dbReference type="EMBL" id="HBHP01010372">
    <property type="protein sequence ID" value="CAD9756862.1"/>
    <property type="molecule type" value="Transcribed_RNA"/>
</dbReference>
<feature type="transmembrane region" description="Helical" evidence="7">
    <location>
        <begin position="274"/>
        <end position="291"/>
    </location>
</feature>